<evidence type="ECO:0000313" key="2">
    <source>
        <dbReference type="Proteomes" id="UP000008063"/>
    </source>
</evidence>
<proteinExistence type="predicted"/>
<gene>
    <name evidence="1" type="ORF">SERLA73DRAFT_148901</name>
</gene>
<keyword evidence="2" id="KW-1185">Reference proteome</keyword>
<sequence>MVVEEQYQSHIACSVESKAGAGQIDREILETLWASFNKMSPAASSSKLKKILKCTEDEEIVMLERGEALDIDALQITKEASMGDVQLELTAREATEGHAIESVAWLISRFNLEDVQDALRVELWQLPLDATVSQKTDIEAKKQCFMARIIAFHQKTNAVLAGIELDDDKVPQELVDDPRLVEKEGNTAEEGWEDLDTASENINIDEEETPIQAEYKGIWIPFC</sequence>
<evidence type="ECO:0000313" key="1">
    <source>
        <dbReference type="EMBL" id="EGO04357.1"/>
    </source>
</evidence>
<dbReference type="EMBL" id="GL945474">
    <property type="protein sequence ID" value="EGO04357.1"/>
    <property type="molecule type" value="Genomic_DNA"/>
</dbReference>
<dbReference type="STRING" id="936435.F8PGL3"/>
<dbReference type="AlphaFoldDB" id="F8PGL3"/>
<protein>
    <submittedName>
        <fullName evidence="1">Uncharacterized protein</fullName>
    </submittedName>
</protein>
<reference evidence="2" key="1">
    <citation type="journal article" date="2011" name="Science">
        <title>The plant cell wall-decomposing machinery underlies the functional diversity of forest fungi.</title>
        <authorList>
            <person name="Eastwood D.C."/>
            <person name="Floudas D."/>
            <person name="Binder M."/>
            <person name="Majcherczyk A."/>
            <person name="Schneider P."/>
            <person name="Aerts A."/>
            <person name="Asiegbu F.O."/>
            <person name="Baker S.E."/>
            <person name="Barry K."/>
            <person name="Bendiksby M."/>
            <person name="Blumentritt M."/>
            <person name="Coutinho P.M."/>
            <person name="Cullen D."/>
            <person name="de Vries R.P."/>
            <person name="Gathman A."/>
            <person name="Goodell B."/>
            <person name="Henrissat B."/>
            <person name="Ihrmark K."/>
            <person name="Kauserud H."/>
            <person name="Kohler A."/>
            <person name="LaButti K."/>
            <person name="Lapidus A."/>
            <person name="Lavin J.L."/>
            <person name="Lee Y.-H."/>
            <person name="Lindquist E."/>
            <person name="Lilly W."/>
            <person name="Lucas S."/>
            <person name="Morin E."/>
            <person name="Murat C."/>
            <person name="Oguiza J.A."/>
            <person name="Park J."/>
            <person name="Pisabarro A.G."/>
            <person name="Riley R."/>
            <person name="Rosling A."/>
            <person name="Salamov A."/>
            <person name="Schmidt O."/>
            <person name="Schmutz J."/>
            <person name="Skrede I."/>
            <person name="Stenlid J."/>
            <person name="Wiebenga A."/>
            <person name="Xie X."/>
            <person name="Kuees U."/>
            <person name="Hibbett D.S."/>
            <person name="Hoffmeister D."/>
            <person name="Hoegberg N."/>
            <person name="Martin F."/>
            <person name="Grigoriev I.V."/>
            <person name="Watkinson S.C."/>
        </authorList>
    </citation>
    <scope>NUCLEOTIDE SEQUENCE [LARGE SCALE GENOMIC DNA]</scope>
    <source>
        <strain evidence="2">strain S7.3</strain>
    </source>
</reference>
<organism evidence="2">
    <name type="scientific">Serpula lacrymans var. lacrymans (strain S7.3)</name>
    <name type="common">Dry rot fungus</name>
    <dbReference type="NCBI Taxonomy" id="936435"/>
    <lineage>
        <taxon>Eukaryota</taxon>
        <taxon>Fungi</taxon>
        <taxon>Dikarya</taxon>
        <taxon>Basidiomycota</taxon>
        <taxon>Agaricomycotina</taxon>
        <taxon>Agaricomycetes</taxon>
        <taxon>Agaricomycetidae</taxon>
        <taxon>Boletales</taxon>
        <taxon>Coniophorineae</taxon>
        <taxon>Serpulaceae</taxon>
        <taxon>Serpula</taxon>
    </lineage>
</organism>
<dbReference type="InParanoid" id="F8PGL3"/>
<dbReference type="OrthoDB" id="2679535at2759"/>
<name>F8PGL3_SERL3</name>
<dbReference type="HOGENOM" id="CLU_108154_0_0_1"/>
<accession>F8PGL3</accession>
<dbReference type="Proteomes" id="UP000008063">
    <property type="component" value="Unassembled WGS sequence"/>
</dbReference>